<keyword evidence="2" id="KW-0238">DNA-binding</keyword>
<sequence>MRGEDDGSMSVSRRNFKILGRSWNGLIINYLSRCNDCSAHFSDMKRDLKTITPRALSLKLSELAQWELVEKQIISTSPVQIIYVLTEKGKALAEALHPIEAWAQSYVDLTDQRTAK</sequence>
<protein>
    <submittedName>
        <fullName evidence="5">MarR family transcriptional regulator</fullName>
    </submittedName>
</protein>
<evidence type="ECO:0000313" key="5">
    <source>
        <dbReference type="EMBL" id="SUK49250.1"/>
    </source>
</evidence>
<dbReference type="PANTHER" id="PTHR33204">
    <property type="entry name" value="TRANSCRIPTIONAL REGULATOR, MARR FAMILY"/>
    <property type="match status" value="1"/>
</dbReference>
<feature type="domain" description="HTH hxlR-type" evidence="4">
    <location>
        <begin position="9"/>
        <end position="111"/>
    </location>
</feature>
<name>A0A380DUY9_STAAU</name>
<evidence type="ECO:0000256" key="1">
    <source>
        <dbReference type="ARBA" id="ARBA00023015"/>
    </source>
</evidence>
<dbReference type="PANTHER" id="PTHR33204:SF37">
    <property type="entry name" value="HTH-TYPE TRANSCRIPTIONAL REGULATOR YODB"/>
    <property type="match status" value="1"/>
</dbReference>
<dbReference type="InterPro" id="IPR036390">
    <property type="entry name" value="WH_DNA-bd_sf"/>
</dbReference>
<evidence type="ECO:0000256" key="3">
    <source>
        <dbReference type="ARBA" id="ARBA00023163"/>
    </source>
</evidence>
<dbReference type="PROSITE" id="PS51118">
    <property type="entry name" value="HTH_HXLR"/>
    <property type="match status" value="1"/>
</dbReference>
<dbReference type="GO" id="GO:0003677">
    <property type="term" value="F:DNA binding"/>
    <property type="evidence" value="ECO:0007669"/>
    <property type="project" value="UniProtKB-KW"/>
</dbReference>
<keyword evidence="3" id="KW-0804">Transcription</keyword>
<evidence type="ECO:0000256" key="2">
    <source>
        <dbReference type="ARBA" id="ARBA00023125"/>
    </source>
</evidence>
<dbReference type="InterPro" id="IPR036388">
    <property type="entry name" value="WH-like_DNA-bd_sf"/>
</dbReference>
<proteinExistence type="predicted"/>
<reference evidence="5 6" key="1">
    <citation type="submission" date="2018-06" db="EMBL/GenBank/DDBJ databases">
        <authorList>
            <consortium name="Pathogen Informatics"/>
            <person name="Doyle S."/>
        </authorList>
    </citation>
    <scope>NUCLEOTIDE SEQUENCE [LARGE SCALE GENOMIC DNA]</scope>
    <source>
        <strain evidence="5 6">NCTC5664</strain>
    </source>
</reference>
<organism evidence="5 6">
    <name type="scientific">Staphylococcus aureus</name>
    <dbReference type="NCBI Taxonomy" id="1280"/>
    <lineage>
        <taxon>Bacteria</taxon>
        <taxon>Bacillati</taxon>
        <taxon>Bacillota</taxon>
        <taxon>Bacilli</taxon>
        <taxon>Bacillales</taxon>
        <taxon>Staphylococcaceae</taxon>
        <taxon>Staphylococcus</taxon>
    </lineage>
</organism>
<dbReference type="Gene3D" id="1.10.10.10">
    <property type="entry name" value="Winged helix-like DNA-binding domain superfamily/Winged helix DNA-binding domain"/>
    <property type="match status" value="1"/>
</dbReference>
<evidence type="ECO:0000313" key="6">
    <source>
        <dbReference type="Proteomes" id="UP000254502"/>
    </source>
</evidence>
<dbReference type="EMBL" id="UHAQ01000002">
    <property type="protein sequence ID" value="SUK49250.1"/>
    <property type="molecule type" value="Genomic_DNA"/>
</dbReference>
<keyword evidence="1" id="KW-0805">Transcription regulation</keyword>
<dbReference type="InterPro" id="IPR002577">
    <property type="entry name" value="HTH_HxlR"/>
</dbReference>
<dbReference type="AlphaFoldDB" id="A0A380DUY9"/>
<accession>A0A380DUY9</accession>
<evidence type="ECO:0000259" key="4">
    <source>
        <dbReference type="PROSITE" id="PS51118"/>
    </source>
</evidence>
<dbReference type="SUPFAM" id="SSF46785">
    <property type="entry name" value="Winged helix' DNA-binding domain"/>
    <property type="match status" value="1"/>
</dbReference>
<dbReference type="Pfam" id="PF01638">
    <property type="entry name" value="HxlR"/>
    <property type="match status" value="1"/>
</dbReference>
<dbReference type="Proteomes" id="UP000254502">
    <property type="component" value="Unassembled WGS sequence"/>
</dbReference>
<gene>
    <name evidence="5" type="primary">yybR</name>
    <name evidence="5" type="ORF">NCTC5664_01836</name>
</gene>